<dbReference type="Pfam" id="PF03987">
    <property type="entry name" value="Autophagy_act_C"/>
    <property type="match status" value="1"/>
</dbReference>
<feature type="region of interest" description="Disordered" evidence="8">
    <location>
        <begin position="211"/>
        <end position="235"/>
    </location>
</feature>
<dbReference type="EMBL" id="SDOX01000012">
    <property type="protein sequence ID" value="TFJ85430.1"/>
    <property type="molecule type" value="Genomic_DNA"/>
</dbReference>
<keyword evidence="3" id="KW-0813">Transport</keyword>
<keyword evidence="10" id="KW-1185">Reference proteome</keyword>
<keyword evidence="5" id="KW-0833">Ubl conjugation pathway</keyword>
<dbReference type="GO" id="GO:0000045">
    <property type="term" value="P:autophagosome assembly"/>
    <property type="evidence" value="ECO:0007669"/>
    <property type="project" value="TreeGrafter"/>
</dbReference>
<keyword evidence="6" id="KW-0653">Protein transport</keyword>
<dbReference type="GO" id="GO:0015031">
    <property type="term" value="P:protein transport"/>
    <property type="evidence" value="ECO:0007669"/>
    <property type="project" value="UniProtKB-KW"/>
</dbReference>
<comment type="similarity">
    <text evidence="2">Belongs to the ATG3 family.</text>
</comment>
<dbReference type="PANTHER" id="PTHR12866:SF2">
    <property type="entry name" value="UBIQUITIN-LIKE-CONJUGATING ENZYME ATG3"/>
    <property type="match status" value="1"/>
</dbReference>
<dbReference type="Proteomes" id="UP000355283">
    <property type="component" value="Unassembled WGS sequence"/>
</dbReference>
<feature type="compositionally biased region" description="Gly residues" evidence="8">
    <location>
        <begin position="389"/>
        <end position="400"/>
    </location>
</feature>
<reference evidence="9 10" key="1">
    <citation type="submission" date="2019-01" db="EMBL/GenBank/DDBJ databases">
        <title>Nuclear Genome Assembly of the Microalgal Biofuel strain Nannochloropsis salina CCMP1776.</title>
        <authorList>
            <person name="Hovde B."/>
        </authorList>
    </citation>
    <scope>NUCLEOTIDE SEQUENCE [LARGE SCALE GENOMIC DNA]</scope>
    <source>
        <strain evidence="9 10">CCMP1776</strain>
    </source>
</reference>
<dbReference type="AlphaFoldDB" id="A0A4D9D1Y2"/>
<dbReference type="GO" id="GO:0005829">
    <property type="term" value="C:cytosol"/>
    <property type="evidence" value="ECO:0007669"/>
    <property type="project" value="TreeGrafter"/>
</dbReference>
<evidence type="ECO:0000256" key="6">
    <source>
        <dbReference type="ARBA" id="ARBA00022927"/>
    </source>
</evidence>
<evidence type="ECO:0000256" key="2">
    <source>
        <dbReference type="ARBA" id="ARBA00007683"/>
    </source>
</evidence>
<feature type="region of interest" description="Disordered" evidence="8">
    <location>
        <begin position="179"/>
        <end position="199"/>
    </location>
</feature>
<dbReference type="GO" id="GO:0044804">
    <property type="term" value="P:nucleophagy"/>
    <property type="evidence" value="ECO:0007669"/>
    <property type="project" value="TreeGrafter"/>
</dbReference>
<evidence type="ECO:0000256" key="4">
    <source>
        <dbReference type="ARBA" id="ARBA00022490"/>
    </source>
</evidence>
<dbReference type="GO" id="GO:0000407">
    <property type="term" value="C:phagophore assembly site"/>
    <property type="evidence" value="ECO:0007669"/>
    <property type="project" value="TreeGrafter"/>
</dbReference>
<evidence type="ECO:0000313" key="9">
    <source>
        <dbReference type="EMBL" id="TFJ85430.1"/>
    </source>
</evidence>
<comment type="subcellular location">
    <subcellularLocation>
        <location evidence="1">Cytoplasm</location>
    </subcellularLocation>
</comment>
<sequence length="420" mass="45131">MAQKLTSFLKGVREYAYPVLDKSAFMERGVLTPHEFVLAGDQLVYRCPTWSWEGGDPTKRKPYLPVDKQYLVTRNVPCARRAKMFEEEYEEEEEVEGAGEDGWLATHVRERGGEGGEGGKEGEEEGVVVLLGGEEGGRKEEKDRDIMVEEGGEEGKGVILMGKGVASLKIVDEHFALKDDPEVAKEGGGEGGGEEGEEEGYADLATYEEAGLGVGGEGGGEEGGEGGRGGGGAEGRDVAALPLDQLSYLKTEEPTSLLVASRSYDISITYDKYYQTPRAWLLGYDEEGHPLSASALFEDVQQDYAHRTVTVETHPHTGVPQASVHPCQHAKVMKNITQNLARKGGVGEDDSEGGGVPRTDHYLFIFLKFLQSIIPTIDYDFTVEVEAGGRGGLEGGGPGSEGREGGREGGRGAQHGKSSL</sequence>
<dbReference type="PANTHER" id="PTHR12866">
    <property type="entry name" value="UBIQUITIN-LIKE-CONJUGATING ENZYME ATG3"/>
    <property type="match status" value="1"/>
</dbReference>
<gene>
    <name evidence="9" type="ORF">NSK_003303</name>
</gene>
<evidence type="ECO:0000256" key="7">
    <source>
        <dbReference type="ARBA" id="ARBA00023006"/>
    </source>
</evidence>
<evidence type="ECO:0000313" key="10">
    <source>
        <dbReference type="Proteomes" id="UP000355283"/>
    </source>
</evidence>
<proteinExistence type="inferred from homology"/>
<dbReference type="GO" id="GO:0061723">
    <property type="term" value="P:glycophagy"/>
    <property type="evidence" value="ECO:0007669"/>
    <property type="project" value="TreeGrafter"/>
</dbReference>
<comment type="caution">
    <text evidence="9">The sequence shown here is derived from an EMBL/GenBank/DDBJ whole genome shotgun (WGS) entry which is preliminary data.</text>
</comment>
<keyword evidence="4" id="KW-0963">Cytoplasm</keyword>
<dbReference type="GO" id="GO:0000422">
    <property type="term" value="P:autophagy of mitochondrion"/>
    <property type="evidence" value="ECO:0007669"/>
    <property type="project" value="TreeGrafter"/>
</dbReference>
<dbReference type="GO" id="GO:0019776">
    <property type="term" value="F:Atg8-family ligase activity"/>
    <property type="evidence" value="ECO:0007669"/>
    <property type="project" value="TreeGrafter"/>
</dbReference>
<evidence type="ECO:0000256" key="8">
    <source>
        <dbReference type="SAM" id="MobiDB-lite"/>
    </source>
</evidence>
<name>A0A4D9D1Y2_9STRA</name>
<keyword evidence="7" id="KW-0072">Autophagy</keyword>
<evidence type="ECO:0000256" key="3">
    <source>
        <dbReference type="ARBA" id="ARBA00022448"/>
    </source>
</evidence>
<dbReference type="InterPro" id="IPR007135">
    <property type="entry name" value="Atg3/Atg10"/>
</dbReference>
<dbReference type="OrthoDB" id="1584384at2759"/>
<accession>A0A4D9D1Y2</accession>
<feature type="compositionally biased region" description="Basic and acidic residues" evidence="8">
    <location>
        <begin position="401"/>
        <end position="410"/>
    </location>
</feature>
<feature type="region of interest" description="Disordered" evidence="8">
    <location>
        <begin position="389"/>
        <end position="420"/>
    </location>
</feature>
<protein>
    <submittedName>
        <fullName evidence="9">Uncharacterized protein</fullName>
    </submittedName>
</protein>
<feature type="compositionally biased region" description="Basic and acidic residues" evidence="8">
    <location>
        <begin position="179"/>
        <end position="188"/>
    </location>
</feature>
<dbReference type="Gene3D" id="3.30.1460.50">
    <property type="match status" value="1"/>
</dbReference>
<evidence type="ECO:0000256" key="1">
    <source>
        <dbReference type="ARBA" id="ARBA00004496"/>
    </source>
</evidence>
<evidence type="ECO:0000256" key="5">
    <source>
        <dbReference type="ARBA" id="ARBA00022786"/>
    </source>
</evidence>
<organism evidence="9 10">
    <name type="scientific">Nannochloropsis salina CCMP1776</name>
    <dbReference type="NCBI Taxonomy" id="1027361"/>
    <lineage>
        <taxon>Eukaryota</taxon>
        <taxon>Sar</taxon>
        <taxon>Stramenopiles</taxon>
        <taxon>Ochrophyta</taxon>
        <taxon>Eustigmatophyceae</taxon>
        <taxon>Eustigmatales</taxon>
        <taxon>Monodopsidaceae</taxon>
        <taxon>Microchloropsis</taxon>
        <taxon>Microchloropsis salina</taxon>
    </lineage>
</organism>